<evidence type="ECO:0000313" key="8">
    <source>
        <dbReference type="EMBL" id="SHH25358.1"/>
    </source>
</evidence>
<keyword evidence="4" id="KW-0769">Symport</keyword>
<dbReference type="OrthoDB" id="7778689at2"/>
<dbReference type="InterPro" id="IPR018107">
    <property type="entry name" value="Na-dicarboxylate_symporter_CS"/>
</dbReference>
<gene>
    <name evidence="8" type="ORF">SAMN02745207_00518</name>
</gene>
<dbReference type="RefSeq" id="WP_073336696.1">
    <property type="nucleotide sequence ID" value="NZ_FQXM01000003.1"/>
</dbReference>
<keyword evidence="5 7" id="KW-1133">Transmembrane helix</keyword>
<name>A0A1M5RGP2_9CLOT</name>
<keyword evidence="9" id="KW-1185">Reference proteome</keyword>
<feature type="transmembrane region" description="Helical" evidence="7">
    <location>
        <begin position="81"/>
        <end position="102"/>
    </location>
</feature>
<evidence type="ECO:0000256" key="2">
    <source>
        <dbReference type="ARBA" id="ARBA00022448"/>
    </source>
</evidence>
<dbReference type="GO" id="GO:0015293">
    <property type="term" value="F:symporter activity"/>
    <property type="evidence" value="ECO:0007669"/>
    <property type="project" value="UniProtKB-KW"/>
</dbReference>
<keyword evidence="2" id="KW-0813">Transport</keyword>
<feature type="transmembrane region" description="Helical" evidence="7">
    <location>
        <begin position="186"/>
        <end position="205"/>
    </location>
</feature>
<reference evidence="8 9" key="1">
    <citation type="submission" date="2016-11" db="EMBL/GenBank/DDBJ databases">
        <authorList>
            <person name="Jaros S."/>
            <person name="Januszkiewicz K."/>
            <person name="Wedrychowicz H."/>
        </authorList>
    </citation>
    <scope>NUCLEOTIDE SEQUENCE [LARGE SCALE GENOMIC DNA]</scope>
    <source>
        <strain evidence="8 9">DSM 8605</strain>
    </source>
</reference>
<sequence length="406" mass="43318">MKKTGKSFIKDLGLWIIISMVLGIIVGVIMGEKASMFAPLGDIFMQLIKMVVIPLVAVSIITGAASIGNSKSAGKIGIATFAYYLGTTAFAVCLGLLFGQLFKPGTGLELSKVQALFSLEYADKGGIPGFWETVKGIIPTNPIASLVNGNILQILFFSLFFGFGISTIEKNKKETVLTFFNGVTDALIFVILKIMYLAPIGVFALMADATGTLGLDLLKLVGKLLIVYTFALLLHTFGFYPLMVQIFSKTKAMDFIKKIYPVQLVALSTASSMATLSVNMEVCEESLEVSKETTSFVLPLGATINMDGNAIYYALAACFFAQLFGIELGMAQYIAIIITATVGSIGQAGVPGPSLLVVSVLIAANIPLQGLPLLFAVDRIFDMMRTAVNVTGDASCAVIVDQLREV</sequence>
<dbReference type="Pfam" id="PF00375">
    <property type="entry name" value="SDF"/>
    <property type="match status" value="1"/>
</dbReference>
<protein>
    <submittedName>
        <fullName evidence="8">Na+/H+-dicarboxylate symporter</fullName>
    </submittedName>
</protein>
<dbReference type="GO" id="GO:0005886">
    <property type="term" value="C:plasma membrane"/>
    <property type="evidence" value="ECO:0007669"/>
    <property type="project" value="TreeGrafter"/>
</dbReference>
<dbReference type="EMBL" id="FQXM01000003">
    <property type="protein sequence ID" value="SHH25358.1"/>
    <property type="molecule type" value="Genomic_DNA"/>
</dbReference>
<dbReference type="Proteomes" id="UP000184447">
    <property type="component" value="Unassembled WGS sequence"/>
</dbReference>
<evidence type="ECO:0000256" key="3">
    <source>
        <dbReference type="ARBA" id="ARBA00022692"/>
    </source>
</evidence>
<dbReference type="SUPFAM" id="SSF118215">
    <property type="entry name" value="Proton glutamate symport protein"/>
    <property type="match status" value="1"/>
</dbReference>
<dbReference type="PANTHER" id="PTHR42865:SF2">
    <property type="entry name" value="PROTON:GLUTAMATE SYMPORTER DAACS FAMILY"/>
    <property type="match status" value="1"/>
</dbReference>
<keyword evidence="3 7" id="KW-0812">Transmembrane</keyword>
<comment type="subcellular location">
    <subcellularLocation>
        <location evidence="1">Membrane</location>
        <topology evidence="1">Multi-pass membrane protein</topology>
    </subcellularLocation>
</comment>
<keyword evidence="6 7" id="KW-0472">Membrane</keyword>
<dbReference type="PRINTS" id="PR00173">
    <property type="entry name" value="EDTRNSPORT"/>
</dbReference>
<dbReference type="Gene3D" id="1.10.3860.10">
    <property type="entry name" value="Sodium:dicarboxylate symporter"/>
    <property type="match status" value="1"/>
</dbReference>
<dbReference type="GO" id="GO:0006835">
    <property type="term" value="P:dicarboxylic acid transport"/>
    <property type="evidence" value="ECO:0007669"/>
    <property type="project" value="TreeGrafter"/>
</dbReference>
<dbReference type="AlphaFoldDB" id="A0A1M5RGP2"/>
<dbReference type="PROSITE" id="PS00713">
    <property type="entry name" value="NA_DICARBOXYL_SYMP_1"/>
    <property type="match status" value="1"/>
</dbReference>
<feature type="transmembrane region" description="Helical" evidence="7">
    <location>
        <begin position="333"/>
        <end position="350"/>
    </location>
</feature>
<evidence type="ECO:0000256" key="6">
    <source>
        <dbReference type="ARBA" id="ARBA00023136"/>
    </source>
</evidence>
<dbReference type="PANTHER" id="PTHR42865">
    <property type="entry name" value="PROTON/GLUTAMATE-ASPARTATE SYMPORTER"/>
    <property type="match status" value="1"/>
</dbReference>
<organism evidence="8 9">
    <name type="scientific">Clostridium grantii DSM 8605</name>
    <dbReference type="NCBI Taxonomy" id="1121316"/>
    <lineage>
        <taxon>Bacteria</taxon>
        <taxon>Bacillati</taxon>
        <taxon>Bacillota</taxon>
        <taxon>Clostridia</taxon>
        <taxon>Eubacteriales</taxon>
        <taxon>Clostridiaceae</taxon>
        <taxon>Clostridium</taxon>
    </lineage>
</organism>
<evidence type="ECO:0000256" key="7">
    <source>
        <dbReference type="SAM" id="Phobius"/>
    </source>
</evidence>
<evidence type="ECO:0000256" key="1">
    <source>
        <dbReference type="ARBA" id="ARBA00004141"/>
    </source>
</evidence>
<feature type="transmembrane region" description="Helical" evidence="7">
    <location>
        <begin position="12"/>
        <end position="31"/>
    </location>
</feature>
<evidence type="ECO:0000256" key="5">
    <source>
        <dbReference type="ARBA" id="ARBA00022989"/>
    </source>
</evidence>
<dbReference type="STRING" id="1121316.SAMN02745207_00518"/>
<dbReference type="InterPro" id="IPR036458">
    <property type="entry name" value="Na:dicarbo_symporter_sf"/>
</dbReference>
<feature type="transmembrane region" description="Helical" evidence="7">
    <location>
        <begin position="356"/>
        <end position="377"/>
    </location>
</feature>
<feature type="transmembrane region" description="Helical" evidence="7">
    <location>
        <begin position="43"/>
        <end position="69"/>
    </location>
</feature>
<evidence type="ECO:0000313" key="9">
    <source>
        <dbReference type="Proteomes" id="UP000184447"/>
    </source>
</evidence>
<proteinExistence type="predicted"/>
<dbReference type="InterPro" id="IPR001991">
    <property type="entry name" value="Na-dicarboxylate_symporter"/>
</dbReference>
<feature type="transmembrane region" description="Helical" evidence="7">
    <location>
        <begin position="143"/>
        <end position="165"/>
    </location>
</feature>
<accession>A0A1M5RGP2</accession>
<evidence type="ECO:0000256" key="4">
    <source>
        <dbReference type="ARBA" id="ARBA00022847"/>
    </source>
</evidence>
<feature type="transmembrane region" description="Helical" evidence="7">
    <location>
        <begin position="225"/>
        <end position="247"/>
    </location>
</feature>